<accession>A0A078JBB0</accession>
<dbReference type="Proteomes" id="UP000028999">
    <property type="component" value="Unassembled WGS sequence"/>
</dbReference>
<gene>
    <name evidence="1" type="primary">BnaA01g36690D</name>
    <name evidence="1" type="ORF">GSBRNA2T00037792001</name>
</gene>
<keyword evidence="2" id="KW-1185">Reference proteome</keyword>
<dbReference type="AlphaFoldDB" id="A0A078JBB0"/>
<evidence type="ECO:0000313" key="2">
    <source>
        <dbReference type="Proteomes" id="UP000028999"/>
    </source>
</evidence>
<sequence length="20" mass="2559">VWDLLISLLRFTSRKWLQQR</sequence>
<proteinExistence type="predicted"/>
<name>A0A078JBB0_BRANA</name>
<protein>
    <submittedName>
        <fullName evidence="1">BnaA01g36690D protein</fullName>
    </submittedName>
</protein>
<dbReference type="PaxDb" id="3708-A0A078JBB0"/>
<organism evidence="1 2">
    <name type="scientific">Brassica napus</name>
    <name type="common">Rape</name>
    <dbReference type="NCBI Taxonomy" id="3708"/>
    <lineage>
        <taxon>Eukaryota</taxon>
        <taxon>Viridiplantae</taxon>
        <taxon>Streptophyta</taxon>
        <taxon>Embryophyta</taxon>
        <taxon>Tracheophyta</taxon>
        <taxon>Spermatophyta</taxon>
        <taxon>Magnoliopsida</taxon>
        <taxon>eudicotyledons</taxon>
        <taxon>Gunneridae</taxon>
        <taxon>Pentapetalae</taxon>
        <taxon>rosids</taxon>
        <taxon>malvids</taxon>
        <taxon>Brassicales</taxon>
        <taxon>Brassicaceae</taxon>
        <taxon>Brassiceae</taxon>
        <taxon>Brassica</taxon>
    </lineage>
</organism>
<reference evidence="1 2" key="1">
    <citation type="journal article" date="2014" name="Science">
        <title>Plant genetics. Early allopolyploid evolution in the post-Neolithic Brassica napus oilseed genome.</title>
        <authorList>
            <person name="Chalhoub B."/>
            <person name="Denoeud F."/>
            <person name="Liu S."/>
            <person name="Parkin I.A."/>
            <person name="Tang H."/>
            <person name="Wang X."/>
            <person name="Chiquet J."/>
            <person name="Belcram H."/>
            <person name="Tong C."/>
            <person name="Samans B."/>
            <person name="Correa M."/>
            <person name="Da Silva C."/>
            <person name="Just J."/>
            <person name="Falentin C."/>
            <person name="Koh C.S."/>
            <person name="Le Clainche I."/>
            <person name="Bernard M."/>
            <person name="Bento P."/>
            <person name="Noel B."/>
            <person name="Labadie K."/>
            <person name="Alberti A."/>
            <person name="Charles M."/>
            <person name="Arnaud D."/>
            <person name="Guo H."/>
            <person name="Daviaud C."/>
            <person name="Alamery S."/>
            <person name="Jabbari K."/>
            <person name="Zhao M."/>
            <person name="Edger P.P."/>
            <person name="Chelaifa H."/>
            <person name="Tack D."/>
            <person name="Lassalle G."/>
            <person name="Mestiri I."/>
            <person name="Schnel N."/>
            <person name="Le Paslier M.C."/>
            <person name="Fan G."/>
            <person name="Renault V."/>
            <person name="Bayer P.E."/>
            <person name="Golicz A.A."/>
            <person name="Manoli S."/>
            <person name="Lee T.H."/>
            <person name="Thi V.H."/>
            <person name="Chalabi S."/>
            <person name="Hu Q."/>
            <person name="Fan C."/>
            <person name="Tollenaere R."/>
            <person name="Lu Y."/>
            <person name="Battail C."/>
            <person name="Shen J."/>
            <person name="Sidebottom C.H."/>
            <person name="Wang X."/>
            <person name="Canaguier A."/>
            <person name="Chauveau A."/>
            <person name="Berard A."/>
            <person name="Deniot G."/>
            <person name="Guan M."/>
            <person name="Liu Z."/>
            <person name="Sun F."/>
            <person name="Lim Y.P."/>
            <person name="Lyons E."/>
            <person name="Town C.D."/>
            <person name="Bancroft I."/>
            <person name="Wang X."/>
            <person name="Meng J."/>
            <person name="Ma J."/>
            <person name="Pires J.C."/>
            <person name="King G.J."/>
            <person name="Brunel D."/>
            <person name="Delourme R."/>
            <person name="Renard M."/>
            <person name="Aury J.M."/>
            <person name="Adams K.L."/>
            <person name="Batley J."/>
            <person name="Snowdon R.J."/>
            <person name="Tost J."/>
            <person name="Edwards D."/>
            <person name="Zhou Y."/>
            <person name="Hua W."/>
            <person name="Sharpe A.G."/>
            <person name="Paterson A.H."/>
            <person name="Guan C."/>
            <person name="Wincker P."/>
        </authorList>
    </citation>
    <scope>NUCLEOTIDE SEQUENCE [LARGE SCALE GENOMIC DNA]</scope>
    <source>
        <strain evidence="2">cv. Darmor-bzh</strain>
    </source>
</reference>
<dbReference type="EMBL" id="LK034222">
    <property type="protein sequence ID" value="CDY62957.1"/>
    <property type="molecule type" value="Genomic_DNA"/>
</dbReference>
<feature type="non-terminal residue" evidence="1">
    <location>
        <position position="1"/>
    </location>
</feature>
<evidence type="ECO:0000313" key="1">
    <source>
        <dbReference type="EMBL" id="CDY62957.1"/>
    </source>
</evidence>
<dbReference type="Gramene" id="CDY62957">
    <property type="protein sequence ID" value="CDY62957"/>
    <property type="gene ID" value="GSBRNA2T00037792001"/>
</dbReference>